<dbReference type="SUPFAM" id="SSF109715">
    <property type="entry name" value="DEK C-terminal domain"/>
    <property type="match status" value="1"/>
</dbReference>
<dbReference type="InterPro" id="IPR009044">
    <property type="entry name" value="ssDNA-bd_transcriptional_reg"/>
</dbReference>
<gene>
    <name evidence="9" type="ORF">SHERM_12892</name>
</gene>
<keyword evidence="4" id="KW-0238">DNA-binding</keyword>
<dbReference type="GO" id="GO:0060261">
    <property type="term" value="P:positive regulation of transcription initiation by RNA polymerase II"/>
    <property type="evidence" value="ECO:0007669"/>
    <property type="project" value="InterPro"/>
</dbReference>
<evidence type="ECO:0000256" key="7">
    <source>
        <dbReference type="SAM" id="MobiDB-lite"/>
    </source>
</evidence>
<accession>A0A9N7MPX1</accession>
<protein>
    <submittedName>
        <fullName evidence="9">RNA polymerase II transcriptional coactivator KELP</fullName>
    </submittedName>
</protein>
<dbReference type="GO" id="GO:0003713">
    <property type="term" value="F:transcription coactivator activity"/>
    <property type="evidence" value="ECO:0007669"/>
    <property type="project" value="InterPro"/>
</dbReference>
<comment type="caution">
    <text evidence="9">The sequence shown here is derived from an EMBL/GenBank/DDBJ whole genome shotgun (WGS) entry which is preliminary data.</text>
</comment>
<dbReference type="Pfam" id="PF02229">
    <property type="entry name" value="PC4"/>
    <property type="match status" value="1"/>
</dbReference>
<evidence type="ECO:0000256" key="3">
    <source>
        <dbReference type="ARBA" id="ARBA00023015"/>
    </source>
</evidence>
<evidence type="ECO:0000313" key="10">
    <source>
        <dbReference type="Proteomes" id="UP001153555"/>
    </source>
</evidence>
<dbReference type="GO" id="GO:0005634">
    <property type="term" value="C:nucleus"/>
    <property type="evidence" value="ECO:0007669"/>
    <property type="project" value="UniProtKB-SubCell"/>
</dbReference>
<keyword evidence="5" id="KW-0804">Transcription</keyword>
<evidence type="ECO:0000256" key="5">
    <source>
        <dbReference type="ARBA" id="ARBA00023163"/>
    </source>
</evidence>
<evidence type="ECO:0000313" key="9">
    <source>
        <dbReference type="EMBL" id="CAA0812074.1"/>
    </source>
</evidence>
<dbReference type="SUPFAM" id="SSF54447">
    <property type="entry name" value="ssDNA-binding transcriptional regulator domain"/>
    <property type="match status" value="1"/>
</dbReference>
<keyword evidence="10" id="KW-1185">Reference proteome</keyword>
<feature type="compositionally biased region" description="Acidic residues" evidence="7">
    <location>
        <begin position="65"/>
        <end position="76"/>
    </location>
</feature>
<comment type="similarity">
    <text evidence="2">Belongs to the transcriptional coactivator PC4 family.</text>
</comment>
<evidence type="ECO:0000256" key="4">
    <source>
        <dbReference type="ARBA" id="ARBA00023125"/>
    </source>
</evidence>
<organism evidence="9 10">
    <name type="scientific">Striga hermonthica</name>
    <name type="common">Purple witchweed</name>
    <name type="synonym">Buchnera hermonthica</name>
    <dbReference type="NCBI Taxonomy" id="68872"/>
    <lineage>
        <taxon>Eukaryota</taxon>
        <taxon>Viridiplantae</taxon>
        <taxon>Streptophyta</taxon>
        <taxon>Embryophyta</taxon>
        <taxon>Tracheophyta</taxon>
        <taxon>Spermatophyta</taxon>
        <taxon>Magnoliopsida</taxon>
        <taxon>eudicotyledons</taxon>
        <taxon>Gunneridae</taxon>
        <taxon>Pentapetalae</taxon>
        <taxon>asterids</taxon>
        <taxon>lamiids</taxon>
        <taxon>Lamiales</taxon>
        <taxon>Orobanchaceae</taxon>
        <taxon>Buchnereae</taxon>
        <taxon>Striga</taxon>
    </lineage>
</organism>
<dbReference type="InterPro" id="IPR045125">
    <property type="entry name" value="Sub1/Tcp4-like"/>
</dbReference>
<dbReference type="OrthoDB" id="2505440at2759"/>
<dbReference type="EMBL" id="CACSLK010009714">
    <property type="protein sequence ID" value="CAA0812074.1"/>
    <property type="molecule type" value="Genomic_DNA"/>
</dbReference>
<dbReference type="Gene3D" id="2.30.31.10">
    <property type="entry name" value="Transcriptional Coactivator Pc4, Chain A"/>
    <property type="match status" value="1"/>
</dbReference>
<evidence type="ECO:0000256" key="1">
    <source>
        <dbReference type="ARBA" id="ARBA00004123"/>
    </source>
</evidence>
<evidence type="ECO:0000259" key="8">
    <source>
        <dbReference type="PROSITE" id="PS51998"/>
    </source>
</evidence>
<evidence type="ECO:0000256" key="2">
    <source>
        <dbReference type="ARBA" id="ARBA00009001"/>
    </source>
</evidence>
<comment type="subcellular location">
    <subcellularLocation>
        <location evidence="1">Nucleus</location>
    </subcellularLocation>
</comment>
<dbReference type="FunFam" id="2.30.31.10:FF:000004">
    <property type="entry name" value="RNA polymerase II transcriptional coactivator KELP"/>
    <property type="match status" value="1"/>
</dbReference>
<dbReference type="AlphaFoldDB" id="A0A9N7MPX1"/>
<reference evidence="9" key="1">
    <citation type="submission" date="2019-12" db="EMBL/GenBank/DDBJ databases">
        <authorList>
            <person name="Scholes J."/>
        </authorList>
    </citation>
    <scope>NUCLEOTIDE SEQUENCE</scope>
</reference>
<dbReference type="GO" id="GO:0003677">
    <property type="term" value="F:DNA binding"/>
    <property type="evidence" value="ECO:0007669"/>
    <property type="project" value="UniProtKB-KW"/>
</dbReference>
<proteinExistence type="inferred from homology"/>
<keyword evidence="6" id="KW-0539">Nucleus</keyword>
<dbReference type="Proteomes" id="UP001153555">
    <property type="component" value="Unassembled WGS sequence"/>
</dbReference>
<dbReference type="PROSITE" id="PS51998">
    <property type="entry name" value="DEK_C"/>
    <property type="match status" value="1"/>
</dbReference>
<sequence length="269" mass="30548">MDLETRTKIEEAVLGILTNSNMDETTEYKIRKSASEKLGMDLSEPTRKKFVREIVEAYLRAQQAEAEEEEPKEEDNNDNKGGREYDDEGGLIICRLSDKRRVTLSEFRGKTLISIREYYKRDGKELPTAKGISLSTEQWMSFRKNVPEIEKAIKKMESRLALHLFSLYSRRRCSFTVSRWHVGPSAPVLVGDLSFGTCESNTHRKKRRAHTNHITIELWIDKVINGTPSALPINSLTSKGGKNPFFLSETDAVDMAEPLAQLTRGSSSC</sequence>
<dbReference type="PANTHER" id="PTHR13215">
    <property type="entry name" value="RNA POLYMERASE II TRANSCRIPTIONAL COACTIVATOR"/>
    <property type="match status" value="1"/>
</dbReference>
<dbReference type="InterPro" id="IPR003173">
    <property type="entry name" value="PC4_C"/>
</dbReference>
<dbReference type="InterPro" id="IPR014876">
    <property type="entry name" value="DEK_C"/>
</dbReference>
<dbReference type="Pfam" id="PF08766">
    <property type="entry name" value="DEK_C"/>
    <property type="match status" value="1"/>
</dbReference>
<name>A0A9N7MPX1_STRHE</name>
<feature type="domain" description="DEK-C" evidence="8">
    <location>
        <begin position="3"/>
        <end position="60"/>
    </location>
</feature>
<keyword evidence="3" id="KW-0805">Transcription regulation</keyword>
<evidence type="ECO:0000256" key="6">
    <source>
        <dbReference type="ARBA" id="ARBA00023242"/>
    </source>
</evidence>
<feature type="region of interest" description="Disordered" evidence="7">
    <location>
        <begin position="62"/>
        <end position="85"/>
    </location>
</feature>